<dbReference type="EMBL" id="CP108222">
    <property type="protein sequence ID" value="WTT15192.1"/>
    <property type="molecule type" value="Genomic_DNA"/>
</dbReference>
<evidence type="ECO:0000313" key="1">
    <source>
        <dbReference type="EMBL" id="WTT15192.1"/>
    </source>
</evidence>
<protein>
    <submittedName>
        <fullName evidence="1">Uncharacterized protein</fullName>
    </submittedName>
</protein>
<gene>
    <name evidence="1" type="ORF">OHA22_06445</name>
</gene>
<accession>A0AAU1ZST5</accession>
<proteinExistence type="predicted"/>
<dbReference type="Gene3D" id="3.40.50.12580">
    <property type="match status" value="1"/>
</dbReference>
<dbReference type="AlphaFoldDB" id="A0AAU1ZST5"/>
<organism evidence="1">
    <name type="scientific">Streptomyces sp. NBC_00093</name>
    <dbReference type="NCBI Taxonomy" id="2975649"/>
    <lineage>
        <taxon>Bacteria</taxon>
        <taxon>Bacillati</taxon>
        <taxon>Actinomycetota</taxon>
        <taxon>Actinomycetes</taxon>
        <taxon>Kitasatosporales</taxon>
        <taxon>Streptomycetaceae</taxon>
        <taxon>Streptomyces</taxon>
    </lineage>
</organism>
<name>A0AAU1ZST5_9ACTN</name>
<dbReference type="SUPFAM" id="SSF53756">
    <property type="entry name" value="UDP-Glycosyltransferase/glycogen phosphorylase"/>
    <property type="match status" value="1"/>
</dbReference>
<sequence length="432" mass="46848">MSPEWLLDEHGVPVADALVLSHPEQYARLRAACPEAAPTAVLAGDPCWDRILAARPYRERYRRALGVRTGQRLVLLNSTWNPESLFGDGGGDDVLPSLLPRLASEFPADEYRFAAVLHPNIWHGHGPGQIRAWLDRAQRAGLALIDPLHGWRQALIAADAVIGDHGSVTYYAAALGTPVLLGAAPLVGLAPDAPVHDFVRDAPRLDPALPLRIQLERVVRDHRPRPEPAEFISSVPGESATRLRRLFYDALGIPEPDEPALLEPLPLPPYEPPSHTVPLLVLTRLLGACEIEVTRYAGPHPPADSTGELHTAAHEDTRETHQLALADVVFRYGEPDDARFGSPEQWTTEALSLHPQCAMTAYVSAPGDCTVRTRDGELLSLHAESGADADPSSYASALYAWLAAGKSLDELIAQGLTVRTGGVAHRATVTRR</sequence>
<reference evidence="1" key="1">
    <citation type="submission" date="2022-10" db="EMBL/GenBank/DDBJ databases">
        <title>The complete genomes of actinobacterial strains from the NBC collection.</title>
        <authorList>
            <person name="Joergensen T.S."/>
            <person name="Alvarez Arevalo M."/>
            <person name="Sterndorff E.B."/>
            <person name="Faurdal D."/>
            <person name="Vuksanovic O."/>
            <person name="Mourched A.-S."/>
            <person name="Charusanti P."/>
            <person name="Shaw S."/>
            <person name="Blin K."/>
            <person name="Weber T."/>
        </authorList>
    </citation>
    <scope>NUCLEOTIDE SEQUENCE</scope>
    <source>
        <strain evidence="1">NBC_00093</strain>
    </source>
</reference>
<dbReference type="InterPro" id="IPR043148">
    <property type="entry name" value="TagF_C"/>
</dbReference>